<dbReference type="RefSeq" id="WP_148771492.1">
    <property type="nucleotide sequence ID" value="NZ_VSSS01000013.1"/>
</dbReference>
<dbReference type="Pfam" id="PF00753">
    <property type="entry name" value="Lactamase_B"/>
    <property type="match status" value="1"/>
</dbReference>
<evidence type="ECO:0000259" key="5">
    <source>
        <dbReference type="SMART" id="SM00849"/>
    </source>
</evidence>
<keyword evidence="4" id="KW-0862">Zinc</keyword>
<reference evidence="6 7" key="1">
    <citation type="submission" date="2019-08" db="EMBL/GenBank/DDBJ databases">
        <title>Bradyrhizobium hipponensis sp. nov., a rhizobium isolated from a Lupinus angustifolius root nodule in Tunisia.</title>
        <authorList>
            <person name="Off K."/>
            <person name="Rejili M."/>
            <person name="Mars M."/>
            <person name="Brachmann A."/>
            <person name="Marin M."/>
        </authorList>
    </citation>
    <scope>NUCLEOTIDE SEQUENCE [LARGE SCALE GENOMIC DNA]</scope>
    <source>
        <strain evidence="6 7">CTAW71</strain>
    </source>
</reference>
<organism evidence="6 7">
    <name type="scientific">Bradyrhizobium rifense</name>
    <dbReference type="NCBI Taxonomy" id="515499"/>
    <lineage>
        <taxon>Bacteria</taxon>
        <taxon>Pseudomonadati</taxon>
        <taxon>Pseudomonadota</taxon>
        <taxon>Alphaproteobacteria</taxon>
        <taxon>Hyphomicrobiales</taxon>
        <taxon>Nitrobacteraceae</taxon>
        <taxon>Bradyrhizobium</taxon>
    </lineage>
</organism>
<dbReference type="AlphaFoldDB" id="A0A5D3KYD2"/>
<dbReference type="PANTHER" id="PTHR42978">
    <property type="entry name" value="QUORUM-QUENCHING LACTONASE YTNP-RELATED-RELATED"/>
    <property type="match status" value="1"/>
</dbReference>
<dbReference type="PANTHER" id="PTHR42978:SF6">
    <property type="entry name" value="QUORUM-QUENCHING LACTONASE YTNP-RELATED"/>
    <property type="match status" value="1"/>
</dbReference>
<sequence length="290" mass="32229">MDTIHRIGATSITRVTEQRGLGFAPDMLFPDWNPRVLEQHRALMIPACFDETQNRFIASVHTWVLKTQRHVMLIDSCGGNHKNRPALPRFHQQNLPFLARLAEAGVAPEQVDFVCCTHLHADHCGWNTELRDGRWVPTFPNARYIFSRAEHDHWTGPAGQSGFNAGVYADSVLPVIEAGQAEIIDGDGLLANGLAVHATPGHSPGHVVFELADRGAKGYFSGDIMHQPLQVFRPDWNSAFCDDPAKARASRRWLLERAADEAAKVFTAHFAASSAGFVTRRGDGFDWRFA</sequence>
<evidence type="ECO:0000313" key="7">
    <source>
        <dbReference type="Proteomes" id="UP000324758"/>
    </source>
</evidence>
<keyword evidence="2" id="KW-0479">Metal-binding</keyword>
<gene>
    <name evidence="6" type="ORF">FXB40_07160</name>
</gene>
<dbReference type="OrthoDB" id="9773738at2"/>
<dbReference type="InterPro" id="IPR001279">
    <property type="entry name" value="Metallo-B-lactamas"/>
</dbReference>
<evidence type="ECO:0000256" key="1">
    <source>
        <dbReference type="ARBA" id="ARBA00007749"/>
    </source>
</evidence>
<dbReference type="Gene3D" id="3.60.15.10">
    <property type="entry name" value="Ribonuclease Z/Hydroxyacylglutathione hydrolase-like"/>
    <property type="match status" value="1"/>
</dbReference>
<evidence type="ECO:0000313" key="6">
    <source>
        <dbReference type="EMBL" id="TYL98240.1"/>
    </source>
</evidence>
<evidence type="ECO:0000256" key="2">
    <source>
        <dbReference type="ARBA" id="ARBA00022723"/>
    </source>
</evidence>
<dbReference type="SUPFAM" id="SSF56281">
    <property type="entry name" value="Metallo-hydrolase/oxidoreductase"/>
    <property type="match status" value="1"/>
</dbReference>
<dbReference type="Proteomes" id="UP000324758">
    <property type="component" value="Unassembled WGS sequence"/>
</dbReference>
<accession>A0A5D3KYD2</accession>
<name>A0A5D3KYD2_9BRAD</name>
<evidence type="ECO:0000256" key="3">
    <source>
        <dbReference type="ARBA" id="ARBA00022801"/>
    </source>
</evidence>
<dbReference type="EMBL" id="VSSS01000013">
    <property type="protein sequence ID" value="TYL98240.1"/>
    <property type="molecule type" value="Genomic_DNA"/>
</dbReference>
<protein>
    <submittedName>
        <fullName evidence="6">MBL fold metallo-hydrolase</fullName>
    </submittedName>
</protein>
<dbReference type="GO" id="GO:0046872">
    <property type="term" value="F:metal ion binding"/>
    <property type="evidence" value="ECO:0007669"/>
    <property type="project" value="UniProtKB-KW"/>
</dbReference>
<dbReference type="InterPro" id="IPR036866">
    <property type="entry name" value="RibonucZ/Hydroxyglut_hydro"/>
</dbReference>
<keyword evidence="7" id="KW-1185">Reference proteome</keyword>
<dbReference type="CDD" id="cd16277">
    <property type="entry name" value="metallo-hydrolase-like_MBL-fold"/>
    <property type="match status" value="1"/>
</dbReference>
<comment type="caution">
    <text evidence="6">The sequence shown here is derived from an EMBL/GenBank/DDBJ whole genome shotgun (WGS) entry which is preliminary data.</text>
</comment>
<comment type="similarity">
    <text evidence="1">Belongs to the metallo-beta-lactamase superfamily.</text>
</comment>
<evidence type="ECO:0000256" key="4">
    <source>
        <dbReference type="ARBA" id="ARBA00022833"/>
    </source>
</evidence>
<proteinExistence type="inferred from homology"/>
<keyword evidence="3 6" id="KW-0378">Hydrolase</keyword>
<feature type="domain" description="Metallo-beta-lactamase" evidence="5">
    <location>
        <begin position="59"/>
        <end position="269"/>
    </location>
</feature>
<dbReference type="SMART" id="SM00849">
    <property type="entry name" value="Lactamase_B"/>
    <property type="match status" value="1"/>
</dbReference>
<dbReference type="GO" id="GO:0016787">
    <property type="term" value="F:hydrolase activity"/>
    <property type="evidence" value="ECO:0007669"/>
    <property type="project" value="UniProtKB-KW"/>
</dbReference>
<dbReference type="InterPro" id="IPR051013">
    <property type="entry name" value="MBL_superfamily_lactonases"/>
</dbReference>